<gene>
    <name evidence="1" type="ORF">QVH07_09065</name>
</gene>
<dbReference type="EMBL" id="JAUEPH010000003">
    <property type="protein sequence ID" value="MDN3204299.1"/>
    <property type="molecule type" value="Genomic_DNA"/>
</dbReference>
<accession>A0ABT7YDN2</accession>
<dbReference type="InterPro" id="IPR052996">
    <property type="entry name" value="Carb_Metab_Mutarotase"/>
</dbReference>
<comment type="caution">
    <text evidence="1">The sequence shown here is derived from an EMBL/GenBank/DDBJ whole genome shotgun (WGS) entry which is preliminary data.</text>
</comment>
<dbReference type="SUPFAM" id="SSF54909">
    <property type="entry name" value="Dimeric alpha+beta barrel"/>
    <property type="match status" value="1"/>
</dbReference>
<dbReference type="InterPro" id="IPR011008">
    <property type="entry name" value="Dimeric_a/b-barrel"/>
</dbReference>
<dbReference type="Proteomes" id="UP001171916">
    <property type="component" value="Unassembled WGS sequence"/>
</dbReference>
<reference evidence="1" key="1">
    <citation type="submission" date="2023-06" db="EMBL/GenBank/DDBJ databases">
        <title>Robiginitalea aurantiacus sp. nov. and Algoriphagus sediminis sp. nov., isolated from coastal sediment.</title>
        <authorList>
            <person name="Zhou Z.Y."/>
            <person name="An J."/>
            <person name="Jia Y.W."/>
            <person name="Du Z.J."/>
        </authorList>
    </citation>
    <scope>NUCLEOTIDE SEQUENCE</scope>
    <source>
        <strain evidence="1">C2-7</strain>
    </source>
</reference>
<evidence type="ECO:0000313" key="1">
    <source>
        <dbReference type="EMBL" id="MDN3204299.1"/>
    </source>
</evidence>
<dbReference type="PANTHER" id="PTHR43239">
    <property type="entry name" value="UPF0734 PROTEIN DDB_G0273871/DDB_G0273177"/>
    <property type="match status" value="1"/>
</dbReference>
<dbReference type="PANTHER" id="PTHR43239:SF1">
    <property type="entry name" value="UPF0734 PROTEIN DDB_G0273871_DDB_G0273177"/>
    <property type="match status" value="1"/>
</dbReference>
<dbReference type="Gene3D" id="3.30.70.100">
    <property type="match status" value="1"/>
</dbReference>
<protein>
    <submittedName>
        <fullName evidence="1">L-rhamnose mutarotase</fullName>
    </submittedName>
</protein>
<evidence type="ECO:0000313" key="2">
    <source>
        <dbReference type="Proteomes" id="UP001171916"/>
    </source>
</evidence>
<dbReference type="Pfam" id="PF05336">
    <property type="entry name" value="rhaM"/>
    <property type="match status" value="1"/>
</dbReference>
<keyword evidence="2" id="KW-1185">Reference proteome</keyword>
<organism evidence="1 2">
    <name type="scientific">Algoriphagus sediminis</name>
    <dbReference type="NCBI Taxonomy" id="3057113"/>
    <lineage>
        <taxon>Bacteria</taxon>
        <taxon>Pseudomonadati</taxon>
        <taxon>Bacteroidota</taxon>
        <taxon>Cytophagia</taxon>
        <taxon>Cytophagales</taxon>
        <taxon>Cyclobacteriaceae</taxon>
        <taxon>Algoriphagus</taxon>
    </lineage>
</organism>
<sequence>MKRFYLALDLIDDEESIKKYEEYHAPGNAWPEVVAHDKACGILSIEIFRTGNRMILVMETEDDFSFEEKAKKDAANPKIQEWEDLMWTFQKPLPWAKPGQKWVLMDQIFKSDY</sequence>
<proteinExistence type="predicted"/>
<dbReference type="InterPro" id="IPR008000">
    <property type="entry name" value="Rham/fucose_mutarotase"/>
</dbReference>
<dbReference type="RefSeq" id="WP_289999850.1">
    <property type="nucleotide sequence ID" value="NZ_JAUEPH010000003.1"/>
</dbReference>
<name>A0ABT7YDN2_9BACT</name>